<dbReference type="InterPro" id="IPR004242">
    <property type="entry name" value="Transposase_21"/>
</dbReference>
<keyword evidence="3" id="KW-1185">Reference proteome</keyword>
<keyword evidence="2" id="KW-0804">Transcription</keyword>
<name>A0ABQ5ANY1_9ASTR</name>
<dbReference type="GO" id="GO:0000428">
    <property type="term" value="C:DNA-directed RNA polymerase complex"/>
    <property type="evidence" value="ECO:0007669"/>
    <property type="project" value="UniProtKB-KW"/>
</dbReference>
<protein>
    <submittedName>
        <fullName evidence="2">DNA-directed RNA polymerase subunit beta</fullName>
    </submittedName>
</protein>
<reference evidence="2" key="2">
    <citation type="submission" date="2022-01" db="EMBL/GenBank/DDBJ databases">
        <authorList>
            <person name="Yamashiro T."/>
            <person name="Shiraishi A."/>
            <person name="Satake H."/>
            <person name="Nakayama K."/>
        </authorList>
    </citation>
    <scope>NUCLEOTIDE SEQUENCE</scope>
</reference>
<gene>
    <name evidence="2" type="ORF">Tco_0824506</name>
</gene>
<dbReference type="PANTHER" id="PTHR10775:SF188">
    <property type="entry name" value="TRANSPOSASE-ASSOCIATED DOMAIN-CONTAINING PROTEIN"/>
    <property type="match status" value="1"/>
</dbReference>
<reference evidence="2" key="1">
    <citation type="journal article" date="2022" name="Int. J. Mol. Sci.">
        <title>Draft Genome of Tanacetum Coccineum: Genomic Comparison of Closely Related Tanacetum-Family Plants.</title>
        <authorList>
            <person name="Yamashiro T."/>
            <person name="Shiraishi A."/>
            <person name="Nakayama K."/>
            <person name="Satake H."/>
        </authorList>
    </citation>
    <scope>NUCLEOTIDE SEQUENCE</scope>
</reference>
<proteinExistence type="predicted"/>
<sequence length="604" mass="70536">MVINAVGLDLREFFAKEAPNSNAAKFFELLICADEPLWDGCKNHTRLSAMSLLMNVKSDCNMSESCDNHVIFAVKSMLREDASFPDDFYQSKKMLKKLILSYVKIHACPNDYMLFWKEDAEKKKCMVCSHLRFKQGKEGRGKARTEVPFKVLREQNFKMRAVLLWTISDFLAYGMLSGWSTHGKMSCPYCVENTKTFTLKNGGKPTFFDCHRQFLPLNHPYRKDKDKFFVGRVEKSRPPPRLSGHLFKWVWEDLYSKYIIKVRGLSRRSMRRWESGEAREVRAFPSIEECTKCMTSNVLKNQGGNKSDSHQLGTFSFRRKPRGGIEQEQYEALLVQVQDVNLVPVSDRWKWSLENSGDFSVSFLLCMMSLKRKVHNKACIEGSICEAYLIQETSNFRSLYFEPHIQTRLNCVPRYDDGGRVGDDSKLSIFTYPCWPYGATIEICMLEDEYKAAEIYVLLNCKEIMPFVEEFDKMMLENNQNMEDVEETMLGKRPNQIQLFERAHKKAKGKGEWCDSWVEKVTHRYREKIKDKHVQEGDDSYSTSSRKFKSCSSNNLTQAEIELRIQEEVDARLAVRVKEIRVEMNQMMQEQMLKMFQEHLKSLK</sequence>
<feature type="domain" description="DUF4218" evidence="1">
    <location>
        <begin position="367"/>
        <end position="414"/>
    </location>
</feature>
<evidence type="ECO:0000313" key="3">
    <source>
        <dbReference type="Proteomes" id="UP001151760"/>
    </source>
</evidence>
<dbReference type="Pfam" id="PF02992">
    <property type="entry name" value="Transposase_21"/>
    <property type="match status" value="1"/>
</dbReference>
<comment type="caution">
    <text evidence="2">The sequence shown here is derived from an EMBL/GenBank/DDBJ whole genome shotgun (WGS) entry which is preliminary data.</text>
</comment>
<dbReference type="Proteomes" id="UP001151760">
    <property type="component" value="Unassembled WGS sequence"/>
</dbReference>
<dbReference type="EMBL" id="BQNB010012419">
    <property type="protein sequence ID" value="GJT03337.1"/>
    <property type="molecule type" value="Genomic_DNA"/>
</dbReference>
<dbReference type="PANTHER" id="PTHR10775">
    <property type="entry name" value="OS08G0208400 PROTEIN"/>
    <property type="match status" value="1"/>
</dbReference>
<dbReference type="InterPro" id="IPR025452">
    <property type="entry name" value="DUF4218"/>
</dbReference>
<evidence type="ECO:0000313" key="2">
    <source>
        <dbReference type="EMBL" id="GJT03337.1"/>
    </source>
</evidence>
<evidence type="ECO:0000259" key="1">
    <source>
        <dbReference type="Pfam" id="PF13960"/>
    </source>
</evidence>
<organism evidence="2 3">
    <name type="scientific">Tanacetum coccineum</name>
    <dbReference type="NCBI Taxonomy" id="301880"/>
    <lineage>
        <taxon>Eukaryota</taxon>
        <taxon>Viridiplantae</taxon>
        <taxon>Streptophyta</taxon>
        <taxon>Embryophyta</taxon>
        <taxon>Tracheophyta</taxon>
        <taxon>Spermatophyta</taxon>
        <taxon>Magnoliopsida</taxon>
        <taxon>eudicotyledons</taxon>
        <taxon>Gunneridae</taxon>
        <taxon>Pentapetalae</taxon>
        <taxon>asterids</taxon>
        <taxon>campanulids</taxon>
        <taxon>Asterales</taxon>
        <taxon>Asteraceae</taxon>
        <taxon>Asteroideae</taxon>
        <taxon>Anthemideae</taxon>
        <taxon>Anthemidinae</taxon>
        <taxon>Tanacetum</taxon>
    </lineage>
</organism>
<dbReference type="Pfam" id="PF13960">
    <property type="entry name" value="DUF4218"/>
    <property type="match status" value="1"/>
</dbReference>
<accession>A0ABQ5ANY1</accession>
<keyword evidence="2" id="KW-0240">DNA-directed RNA polymerase</keyword>